<sequence>VEGPQPDRVGPVRPSRRPGAFRTNLHTCRSGNDPSGV</sequence>
<feature type="compositionally biased region" description="Polar residues" evidence="1">
    <location>
        <begin position="24"/>
        <end position="37"/>
    </location>
</feature>
<gene>
    <name evidence="2" type="ORF">AVDCRST_MAG76-2954</name>
</gene>
<evidence type="ECO:0000256" key="1">
    <source>
        <dbReference type="SAM" id="MobiDB-lite"/>
    </source>
</evidence>
<dbReference type="AlphaFoldDB" id="A0A6J4J1B4"/>
<feature type="region of interest" description="Disordered" evidence="1">
    <location>
        <begin position="1"/>
        <end position="37"/>
    </location>
</feature>
<accession>A0A6J4J1B4</accession>
<feature type="compositionally biased region" description="Low complexity" evidence="1">
    <location>
        <begin position="1"/>
        <end position="13"/>
    </location>
</feature>
<protein>
    <submittedName>
        <fullName evidence="2">Uncharacterized protein</fullName>
    </submittedName>
</protein>
<evidence type="ECO:0000313" key="2">
    <source>
        <dbReference type="EMBL" id="CAA9264219.1"/>
    </source>
</evidence>
<feature type="non-terminal residue" evidence="2">
    <location>
        <position position="37"/>
    </location>
</feature>
<dbReference type="EMBL" id="CADCSZ010000179">
    <property type="protein sequence ID" value="CAA9264219.1"/>
    <property type="molecule type" value="Genomic_DNA"/>
</dbReference>
<feature type="non-terminal residue" evidence="2">
    <location>
        <position position="1"/>
    </location>
</feature>
<reference evidence="2" key="1">
    <citation type="submission" date="2020-02" db="EMBL/GenBank/DDBJ databases">
        <authorList>
            <person name="Meier V. D."/>
        </authorList>
    </citation>
    <scope>NUCLEOTIDE SEQUENCE</scope>
    <source>
        <strain evidence="2">AVDCRST_MAG76</strain>
    </source>
</reference>
<proteinExistence type="predicted"/>
<organism evidence="2">
    <name type="scientific">uncultured Acidimicrobiales bacterium</name>
    <dbReference type="NCBI Taxonomy" id="310071"/>
    <lineage>
        <taxon>Bacteria</taxon>
        <taxon>Bacillati</taxon>
        <taxon>Actinomycetota</taxon>
        <taxon>Acidimicrobiia</taxon>
        <taxon>Acidimicrobiales</taxon>
        <taxon>environmental samples</taxon>
    </lineage>
</organism>
<name>A0A6J4J1B4_9ACTN</name>